<evidence type="ECO:0000313" key="2">
    <source>
        <dbReference type="Proteomes" id="UP001189429"/>
    </source>
</evidence>
<evidence type="ECO:0000313" key="1">
    <source>
        <dbReference type="EMBL" id="CAK0907059.1"/>
    </source>
</evidence>
<protein>
    <submittedName>
        <fullName evidence="1">Uncharacterized protein</fullName>
    </submittedName>
</protein>
<dbReference type="Proteomes" id="UP001189429">
    <property type="component" value="Unassembled WGS sequence"/>
</dbReference>
<proteinExistence type="predicted"/>
<gene>
    <name evidence="1" type="ORF">PCOR1329_LOCUS82192</name>
</gene>
<dbReference type="EMBL" id="CAUYUJ010021796">
    <property type="protein sequence ID" value="CAK0907059.1"/>
    <property type="molecule type" value="Genomic_DNA"/>
</dbReference>
<name>A0ABN9Y446_9DINO</name>
<organism evidence="1 2">
    <name type="scientific">Prorocentrum cordatum</name>
    <dbReference type="NCBI Taxonomy" id="2364126"/>
    <lineage>
        <taxon>Eukaryota</taxon>
        <taxon>Sar</taxon>
        <taxon>Alveolata</taxon>
        <taxon>Dinophyceae</taxon>
        <taxon>Prorocentrales</taxon>
        <taxon>Prorocentraceae</taxon>
        <taxon>Prorocentrum</taxon>
    </lineage>
</organism>
<comment type="caution">
    <text evidence="1">The sequence shown here is derived from an EMBL/GenBank/DDBJ whole genome shotgun (WGS) entry which is preliminary data.</text>
</comment>
<keyword evidence="2" id="KW-1185">Reference proteome</keyword>
<reference evidence="1" key="1">
    <citation type="submission" date="2023-10" db="EMBL/GenBank/DDBJ databases">
        <authorList>
            <person name="Chen Y."/>
            <person name="Shah S."/>
            <person name="Dougan E. K."/>
            <person name="Thang M."/>
            <person name="Chan C."/>
        </authorList>
    </citation>
    <scope>NUCLEOTIDE SEQUENCE [LARGE SCALE GENOMIC DNA]</scope>
</reference>
<sequence>MIWWSRLNSVHIRITNINNGHSIIRTSGSRFNNDVVHHTTTIRRIHGGGLLSNGLHDIFCLRRTHLLGSSRHRRNGGHLLLGVHPRFGGNIQAGLHNDAHIGLTQARR</sequence>
<accession>A0ABN9Y446</accession>